<dbReference type="Pfam" id="PF13927">
    <property type="entry name" value="Ig_3"/>
    <property type="match status" value="2"/>
</dbReference>
<evidence type="ECO:0000256" key="7">
    <source>
        <dbReference type="ARBA" id="ARBA00023319"/>
    </source>
</evidence>
<keyword evidence="10" id="KW-1185">Reference proteome</keyword>
<comment type="subcellular location">
    <subcellularLocation>
        <location evidence="1">Membrane</location>
    </subcellularLocation>
</comment>
<comment type="caution">
    <text evidence="9">The sequence shown here is derived from an EMBL/GenBank/DDBJ whole genome shotgun (WGS) entry which is preliminary data.</text>
</comment>
<dbReference type="InterPro" id="IPR007110">
    <property type="entry name" value="Ig-like_dom"/>
</dbReference>
<evidence type="ECO:0000256" key="5">
    <source>
        <dbReference type="ARBA" id="ARBA00023157"/>
    </source>
</evidence>
<evidence type="ECO:0000313" key="9">
    <source>
        <dbReference type="EMBL" id="KAB7498452.1"/>
    </source>
</evidence>
<dbReference type="InterPro" id="IPR003599">
    <property type="entry name" value="Ig_sub"/>
</dbReference>
<protein>
    <submittedName>
        <fullName evidence="9">Roundabout-like protein 4</fullName>
    </submittedName>
</protein>
<gene>
    <name evidence="9" type="primary">Robo4</name>
    <name evidence="9" type="ORF">Anas_09042</name>
</gene>
<evidence type="ECO:0000256" key="3">
    <source>
        <dbReference type="ARBA" id="ARBA00022737"/>
    </source>
</evidence>
<name>A0A5N5SWQ1_9CRUS</name>
<evidence type="ECO:0000313" key="10">
    <source>
        <dbReference type="Proteomes" id="UP000326759"/>
    </source>
</evidence>
<evidence type="ECO:0000256" key="2">
    <source>
        <dbReference type="ARBA" id="ARBA00022729"/>
    </source>
</evidence>
<dbReference type="GO" id="GO:0007411">
    <property type="term" value="P:axon guidance"/>
    <property type="evidence" value="ECO:0007669"/>
    <property type="project" value="TreeGrafter"/>
</dbReference>
<dbReference type="Gene3D" id="2.60.40.10">
    <property type="entry name" value="Immunoglobulins"/>
    <property type="match status" value="2"/>
</dbReference>
<accession>A0A5N5SWQ1</accession>
<sequence>MLLIFYYIQYVNGPPIITEHPKDILSRRNEPATLNCASPNADKFKWYRNGELVLTDDSKEQRIITYGGSLFFMRVMANRKENDAGTYWCVASNKYGSTKSSNATLTIASLGNIFIKEPKASVKVRQGESLVLQCRPPKGVPGPTVLWKHNGITVLNNSRVWTTKEGDLTFDDVVEADAGVYVCVANNYVGPRESSQSSVVVMSNL</sequence>
<dbReference type="PANTHER" id="PTHR44170:SF52">
    <property type="entry name" value="PROTEIN SAX-3"/>
    <property type="match status" value="1"/>
</dbReference>
<evidence type="ECO:0000256" key="1">
    <source>
        <dbReference type="ARBA" id="ARBA00004370"/>
    </source>
</evidence>
<dbReference type="SMART" id="SM00409">
    <property type="entry name" value="IG"/>
    <property type="match status" value="2"/>
</dbReference>
<feature type="domain" description="Ig-like" evidence="8">
    <location>
        <begin position="15"/>
        <end position="102"/>
    </location>
</feature>
<keyword evidence="3" id="KW-0677">Repeat</keyword>
<proteinExistence type="predicted"/>
<dbReference type="EMBL" id="SEYY01019269">
    <property type="protein sequence ID" value="KAB7498452.1"/>
    <property type="molecule type" value="Genomic_DNA"/>
</dbReference>
<dbReference type="SMART" id="SM00408">
    <property type="entry name" value="IGc2"/>
    <property type="match status" value="2"/>
</dbReference>
<keyword evidence="2" id="KW-0732">Signal</keyword>
<dbReference type="PROSITE" id="PS50835">
    <property type="entry name" value="IG_LIKE"/>
    <property type="match status" value="2"/>
</dbReference>
<keyword evidence="7" id="KW-0393">Immunoglobulin domain</keyword>
<keyword evidence="5" id="KW-1015">Disulfide bond</keyword>
<dbReference type="GO" id="GO:0005886">
    <property type="term" value="C:plasma membrane"/>
    <property type="evidence" value="ECO:0007669"/>
    <property type="project" value="TreeGrafter"/>
</dbReference>
<evidence type="ECO:0000259" key="8">
    <source>
        <dbReference type="PROSITE" id="PS50835"/>
    </source>
</evidence>
<evidence type="ECO:0000256" key="6">
    <source>
        <dbReference type="ARBA" id="ARBA00023180"/>
    </source>
</evidence>
<keyword evidence="4" id="KW-0472">Membrane</keyword>
<dbReference type="Proteomes" id="UP000326759">
    <property type="component" value="Unassembled WGS sequence"/>
</dbReference>
<dbReference type="FunFam" id="2.60.40.10:FF:000600">
    <property type="entry name" value="Contactin 2"/>
    <property type="match status" value="1"/>
</dbReference>
<feature type="domain" description="Ig-like" evidence="8">
    <location>
        <begin position="103"/>
        <end position="200"/>
    </location>
</feature>
<dbReference type="OrthoDB" id="6361337at2759"/>
<reference evidence="9 10" key="1">
    <citation type="journal article" date="2019" name="PLoS Biol.">
        <title>Sex chromosomes control vertical transmission of feminizing Wolbachia symbionts in an isopod.</title>
        <authorList>
            <person name="Becking T."/>
            <person name="Chebbi M.A."/>
            <person name="Giraud I."/>
            <person name="Moumen B."/>
            <person name="Laverre T."/>
            <person name="Caubet Y."/>
            <person name="Peccoud J."/>
            <person name="Gilbert C."/>
            <person name="Cordaux R."/>
        </authorList>
    </citation>
    <scope>NUCLEOTIDE SEQUENCE [LARGE SCALE GENOMIC DNA]</scope>
    <source>
        <strain evidence="9">ANa2</strain>
        <tissue evidence="9">Whole body excluding digestive tract and cuticle</tissue>
    </source>
</reference>
<dbReference type="GO" id="GO:0098609">
    <property type="term" value="P:cell-cell adhesion"/>
    <property type="evidence" value="ECO:0007669"/>
    <property type="project" value="TreeGrafter"/>
</dbReference>
<dbReference type="InterPro" id="IPR036179">
    <property type="entry name" value="Ig-like_dom_sf"/>
</dbReference>
<dbReference type="AlphaFoldDB" id="A0A5N5SWQ1"/>
<dbReference type="SUPFAM" id="SSF48726">
    <property type="entry name" value="Immunoglobulin"/>
    <property type="match status" value="2"/>
</dbReference>
<dbReference type="GO" id="GO:0030424">
    <property type="term" value="C:axon"/>
    <property type="evidence" value="ECO:0007669"/>
    <property type="project" value="TreeGrafter"/>
</dbReference>
<keyword evidence="6" id="KW-0325">Glycoprotein</keyword>
<organism evidence="9 10">
    <name type="scientific">Armadillidium nasatum</name>
    <dbReference type="NCBI Taxonomy" id="96803"/>
    <lineage>
        <taxon>Eukaryota</taxon>
        <taxon>Metazoa</taxon>
        <taxon>Ecdysozoa</taxon>
        <taxon>Arthropoda</taxon>
        <taxon>Crustacea</taxon>
        <taxon>Multicrustacea</taxon>
        <taxon>Malacostraca</taxon>
        <taxon>Eumalacostraca</taxon>
        <taxon>Peracarida</taxon>
        <taxon>Isopoda</taxon>
        <taxon>Oniscidea</taxon>
        <taxon>Crinocheta</taxon>
        <taxon>Armadillidiidae</taxon>
        <taxon>Armadillidium</taxon>
    </lineage>
</organism>
<dbReference type="InterPro" id="IPR013783">
    <property type="entry name" value="Ig-like_fold"/>
</dbReference>
<dbReference type="PANTHER" id="PTHR44170">
    <property type="entry name" value="PROTEIN SIDEKICK"/>
    <property type="match status" value="1"/>
</dbReference>
<dbReference type="InterPro" id="IPR003598">
    <property type="entry name" value="Ig_sub2"/>
</dbReference>
<evidence type="ECO:0000256" key="4">
    <source>
        <dbReference type="ARBA" id="ARBA00023136"/>
    </source>
</evidence>